<name>A0A409VNI9_9AGAR</name>
<evidence type="ECO:0000313" key="3">
    <source>
        <dbReference type="Proteomes" id="UP000284706"/>
    </source>
</evidence>
<feature type="region of interest" description="Disordered" evidence="1">
    <location>
        <begin position="123"/>
        <end position="162"/>
    </location>
</feature>
<evidence type="ECO:0000313" key="2">
    <source>
        <dbReference type="EMBL" id="PPQ67832.1"/>
    </source>
</evidence>
<gene>
    <name evidence="2" type="ORF">CVT26_007079</name>
</gene>
<comment type="caution">
    <text evidence="2">The sequence shown here is derived from an EMBL/GenBank/DDBJ whole genome shotgun (WGS) entry which is preliminary data.</text>
</comment>
<dbReference type="Proteomes" id="UP000284706">
    <property type="component" value="Unassembled WGS sequence"/>
</dbReference>
<proteinExistence type="predicted"/>
<feature type="compositionally biased region" description="Polar residues" evidence="1">
    <location>
        <begin position="151"/>
        <end position="162"/>
    </location>
</feature>
<dbReference type="InParanoid" id="A0A409VNI9"/>
<accession>A0A409VNI9</accession>
<dbReference type="AlphaFoldDB" id="A0A409VNI9"/>
<keyword evidence="3" id="KW-1185">Reference proteome</keyword>
<organism evidence="2 3">
    <name type="scientific">Gymnopilus dilepis</name>
    <dbReference type="NCBI Taxonomy" id="231916"/>
    <lineage>
        <taxon>Eukaryota</taxon>
        <taxon>Fungi</taxon>
        <taxon>Dikarya</taxon>
        <taxon>Basidiomycota</taxon>
        <taxon>Agaricomycotina</taxon>
        <taxon>Agaricomycetes</taxon>
        <taxon>Agaricomycetidae</taxon>
        <taxon>Agaricales</taxon>
        <taxon>Agaricineae</taxon>
        <taxon>Hymenogastraceae</taxon>
        <taxon>Gymnopilus</taxon>
    </lineage>
</organism>
<protein>
    <submittedName>
        <fullName evidence="2">Uncharacterized protein</fullName>
    </submittedName>
</protein>
<evidence type="ECO:0000256" key="1">
    <source>
        <dbReference type="SAM" id="MobiDB-lite"/>
    </source>
</evidence>
<dbReference type="EMBL" id="NHYE01005607">
    <property type="protein sequence ID" value="PPQ67832.1"/>
    <property type="molecule type" value="Genomic_DNA"/>
</dbReference>
<sequence>MKERVLTSRELKVGKGVLIPGGRKRRKCCSPPKKRKKKGKKIKRNCVSGIWWSLHVTRMQVLPTFTPLEPARRKYQRLSLSSKHLASRGVLVNAQMQRHSPGLRGSDLARYLFRTRSNSSDVQSSAVKSSWKSGGNLLNEGNKPHPAHNHQIPSSDNHVRNANSSAALDKRWTGHAYIGELFEAE</sequence>
<reference evidence="2 3" key="1">
    <citation type="journal article" date="2018" name="Evol. Lett.">
        <title>Horizontal gene cluster transfer increased hallucinogenic mushroom diversity.</title>
        <authorList>
            <person name="Reynolds H.T."/>
            <person name="Vijayakumar V."/>
            <person name="Gluck-Thaler E."/>
            <person name="Korotkin H.B."/>
            <person name="Matheny P.B."/>
            <person name="Slot J.C."/>
        </authorList>
    </citation>
    <scope>NUCLEOTIDE SEQUENCE [LARGE SCALE GENOMIC DNA]</scope>
    <source>
        <strain evidence="2 3">SRW20</strain>
    </source>
</reference>